<sequence>MSETHTYSSDVAFTPAVKAIQARKGSREAYAKAEQRGGWHTEIDDNLAAFLAEVNSLYFATASADGQPYIQHRGGPKGFIKILDKHTLAFADYSGNRQYITQGNLSENPKANIFLMDYVHRRRVKIWGEARVVDDDPALLTSLMPQGYKARPEQVILFRIAAWDTNCPQHIPQKFDAADVTAALASRDRRITELEAELAALKGQPASAD</sequence>
<accession>A0A975NE06</accession>
<dbReference type="Pfam" id="PF01243">
    <property type="entry name" value="PNPOx_N"/>
    <property type="match status" value="1"/>
</dbReference>
<evidence type="ECO:0000313" key="2">
    <source>
        <dbReference type="EMBL" id="QWG12786.1"/>
    </source>
</evidence>
<gene>
    <name evidence="2" type="ORF">KMZ29_24365</name>
</gene>
<evidence type="ECO:0000259" key="1">
    <source>
        <dbReference type="Pfam" id="PF01243"/>
    </source>
</evidence>
<name>A0A975NE06_9BRAD</name>
<dbReference type="SUPFAM" id="SSF50475">
    <property type="entry name" value="FMN-binding split barrel"/>
    <property type="match status" value="1"/>
</dbReference>
<dbReference type="RefSeq" id="WP_215621565.1">
    <property type="nucleotide sequence ID" value="NZ_CP076134.1"/>
</dbReference>
<dbReference type="EMBL" id="CP076134">
    <property type="protein sequence ID" value="QWG12786.1"/>
    <property type="molecule type" value="Genomic_DNA"/>
</dbReference>
<dbReference type="InterPro" id="IPR012349">
    <property type="entry name" value="Split_barrel_FMN-bd"/>
</dbReference>
<dbReference type="PANTHER" id="PTHR42815:SF2">
    <property type="entry name" value="FAD-BINDING, PUTATIVE (AFU_ORTHOLOGUE AFUA_6G07600)-RELATED"/>
    <property type="match status" value="1"/>
</dbReference>
<organism evidence="2 3">
    <name type="scientific">Bradyrhizobium sediminis</name>
    <dbReference type="NCBI Taxonomy" id="2840469"/>
    <lineage>
        <taxon>Bacteria</taxon>
        <taxon>Pseudomonadati</taxon>
        <taxon>Pseudomonadota</taxon>
        <taxon>Alphaproteobacteria</taxon>
        <taxon>Hyphomicrobiales</taxon>
        <taxon>Nitrobacteraceae</taxon>
        <taxon>Bradyrhizobium</taxon>
    </lineage>
</organism>
<reference evidence="2" key="1">
    <citation type="submission" date="2021-06" db="EMBL/GenBank/DDBJ databases">
        <title>Bradyrhizobium sp. S2-20-1 Genome sequencing.</title>
        <authorList>
            <person name="Jin L."/>
        </authorList>
    </citation>
    <scope>NUCLEOTIDE SEQUENCE</scope>
    <source>
        <strain evidence="2">S2-20-1</strain>
    </source>
</reference>
<dbReference type="AlphaFoldDB" id="A0A975NE06"/>
<dbReference type="Gene3D" id="2.30.110.10">
    <property type="entry name" value="Electron Transport, Fmn-binding Protein, Chain A"/>
    <property type="match status" value="1"/>
</dbReference>
<dbReference type="PANTHER" id="PTHR42815">
    <property type="entry name" value="FAD-BINDING, PUTATIVE (AFU_ORTHOLOGUE AFUA_6G07600)-RELATED"/>
    <property type="match status" value="1"/>
</dbReference>
<feature type="domain" description="Pyridoxamine 5'-phosphate oxidase N-terminal" evidence="1">
    <location>
        <begin position="43"/>
        <end position="167"/>
    </location>
</feature>
<dbReference type="Proteomes" id="UP000680839">
    <property type="component" value="Chromosome"/>
</dbReference>
<proteinExistence type="predicted"/>
<evidence type="ECO:0000313" key="3">
    <source>
        <dbReference type="Proteomes" id="UP000680839"/>
    </source>
</evidence>
<protein>
    <submittedName>
        <fullName evidence="2">Pyridoxamine 5'-phosphate oxidase family protein</fullName>
    </submittedName>
</protein>
<dbReference type="InterPro" id="IPR011576">
    <property type="entry name" value="Pyridox_Oxase_N"/>
</dbReference>